<dbReference type="GO" id="GO:0007169">
    <property type="term" value="P:cell surface receptor protein tyrosine kinase signaling pathway"/>
    <property type="evidence" value="ECO:0000318"/>
    <property type="project" value="GO_Central"/>
</dbReference>
<dbReference type="OMA" id="KMLSIEC"/>
<dbReference type="GO" id="GO:0005737">
    <property type="term" value="C:cytoplasm"/>
    <property type="evidence" value="ECO:0000318"/>
    <property type="project" value="GO_Central"/>
</dbReference>
<evidence type="ECO:0000256" key="1">
    <source>
        <dbReference type="SAM" id="MobiDB-lite"/>
    </source>
</evidence>
<accession>A0A8J0SKJ2</accession>
<evidence type="ECO:0000313" key="5">
    <source>
        <dbReference type="Xenbase" id="XB-GENE-948694"/>
    </source>
</evidence>
<dbReference type="Pfam" id="PF02174">
    <property type="entry name" value="IRS"/>
    <property type="match status" value="1"/>
</dbReference>
<dbReference type="SMART" id="SM01244">
    <property type="entry name" value="IRS"/>
    <property type="match status" value="1"/>
</dbReference>
<dbReference type="OrthoDB" id="6279276at2759"/>
<gene>
    <name evidence="4 5" type="primary">dok4</name>
</gene>
<dbReference type="FunFam" id="2.30.29.30:FF:000110">
    <property type="entry name" value="Docking protein 4"/>
    <property type="match status" value="1"/>
</dbReference>
<evidence type="ECO:0000313" key="3">
    <source>
        <dbReference type="Proteomes" id="UP000008143"/>
    </source>
</evidence>
<dbReference type="Proteomes" id="UP000008143">
    <property type="component" value="Chromosome 4"/>
</dbReference>
<feature type="compositionally biased region" description="Basic and acidic residues" evidence="1">
    <location>
        <begin position="314"/>
        <end position="337"/>
    </location>
</feature>
<dbReference type="InterPro" id="IPR002404">
    <property type="entry name" value="IRS_PTB"/>
</dbReference>
<sequence>MFKLFFSRLKVAIHATIIVFPTTIGRRKDHSSTLPTLRVESSDMQIYRRCWLVLRKSSSKGPWRLEKYPDERSVLLKASPKVTEISNVKCIMRLPKETKRQAVAIIFCDDLARTFTCDSELEAEEWYKVLSMECPGTRVTDYNLGEPDLLTPGVQSEQTERFNVFLLPSSNLDVYGECKMQITQENLYLWDPHNPRTKLLSWPLCALRRYGSDSSRFTFEAERVCGISEGLYTFQTLEGQQIYERVHKAVLALAEQHKNLLLEMEKNSRRLNKDAENITYPSPTTSMLPRSAYWHHITSGQTNAESSSNIRVPSGRESDPITRRMCDRKTSACERKLPTSASQ</sequence>
<dbReference type="RefSeq" id="XP_012816795.2">
    <property type="nucleotide sequence ID" value="XM_012961341.3"/>
</dbReference>
<dbReference type="InterPro" id="IPR011993">
    <property type="entry name" value="PH-like_dom_sf"/>
</dbReference>
<dbReference type="AlphaFoldDB" id="A0A8J0SKJ2"/>
<dbReference type="CDD" id="cd13164">
    <property type="entry name" value="PTB_DOK4_DOK5_DOK6"/>
    <property type="match status" value="1"/>
</dbReference>
<dbReference type="InterPro" id="IPR037816">
    <property type="entry name" value="DOK4/5/6_PH"/>
</dbReference>
<feature type="region of interest" description="Disordered" evidence="1">
    <location>
        <begin position="300"/>
        <end position="343"/>
    </location>
</feature>
<dbReference type="CTD" id="55715"/>
<dbReference type="PANTHER" id="PTHR21258:SF44">
    <property type="entry name" value="DOCKING PROTEIN 4"/>
    <property type="match status" value="1"/>
</dbReference>
<dbReference type="AGR" id="Xenbase:XB-GENE-948694"/>
<feature type="compositionally biased region" description="Polar residues" evidence="1">
    <location>
        <begin position="300"/>
        <end position="311"/>
    </location>
</feature>
<evidence type="ECO:0000313" key="4">
    <source>
        <dbReference type="RefSeq" id="XP_012816795.2"/>
    </source>
</evidence>
<protein>
    <submittedName>
        <fullName evidence="4">Docking protein 4 isoform X1</fullName>
    </submittedName>
</protein>
<dbReference type="PROSITE" id="PS51064">
    <property type="entry name" value="IRS_PTB"/>
    <property type="match status" value="1"/>
</dbReference>
<proteinExistence type="predicted"/>
<dbReference type="InterPro" id="IPR050996">
    <property type="entry name" value="Docking_Protein_DOK"/>
</dbReference>
<dbReference type="Xenbase" id="XB-GENE-948694">
    <property type="gene designation" value="dok4"/>
</dbReference>
<dbReference type="PANTHER" id="PTHR21258">
    <property type="entry name" value="DOCKING PROTEIN RELATED"/>
    <property type="match status" value="1"/>
</dbReference>
<name>A0A8J0SKJ2_XENTR</name>
<keyword evidence="3" id="KW-1185">Reference proteome</keyword>
<dbReference type="SMART" id="SM00310">
    <property type="entry name" value="PTBI"/>
    <property type="match status" value="1"/>
</dbReference>
<dbReference type="CDD" id="cd14678">
    <property type="entry name" value="PH_DOK4_DOK5_DOK6"/>
    <property type="match status" value="1"/>
</dbReference>
<dbReference type="GeneID" id="780013"/>
<evidence type="ECO:0000259" key="2">
    <source>
        <dbReference type="PROSITE" id="PS51064"/>
    </source>
</evidence>
<organism evidence="3 4">
    <name type="scientific">Xenopus tropicalis</name>
    <name type="common">Western clawed frog</name>
    <name type="synonym">Silurana tropicalis</name>
    <dbReference type="NCBI Taxonomy" id="8364"/>
    <lineage>
        <taxon>Eukaryota</taxon>
        <taxon>Metazoa</taxon>
        <taxon>Chordata</taxon>
        <taxon>Craniata</taxon>
        <taxon>Vertebrata</taxon>
        <taxon>Euteleostomi</taxon>
        <taxon>Amphibia</taxon>
        <taxon>Batrachia</taxon>
        <taxon>Anura</taxon>
        <taxon>Pipoidea</taxon>
        <taxon>Pipidae</taxon>
        <taxon>Xenopodinae</taxon>
        <taxon>Xenopus</taxon>
        <taxon>Silurana</taxon>
    </lineage>
</organism>
<feature type="domain" description="IRS-type PTB" evidence="2">
    <location>
        <begin position="155"/>
        <end position="260"/>
    </location>
</feature>
<dbReference type="Gene3D" id="2.30.29.30">
    <property type="entry name" value="Pleckstrin-homology domain (PH domain)/Phosphotyrosine-binding domain (PTB)"/>
    <property type="match status" value="2"/>
</dbReference>
<dbReference type="SUPFAM" id="SSF50729">
    <property type="entry name" value="PH domain-like"/>
    <property type="match status" value="2"/>
</dbReference>
<reference evidence="4" key="1">
    <citation type="submission" date="2025-08" db="UniProtKB">
        <authorList>
            <consortium name="RefSeq"/>
        </authorList>
    </citation>
    <scope>IDENTIFICATION</scope>
    <source>
        <strain evidence="4">Nigerian</strain>
        <tissue evidence="4">Liver and blood</tissue>
    </source>
</reference>